<accession>A0A3B0UD24</accession>
<evidence type="ECO:0000256" key="4">
    <source>
        <dbReference type="ARBA" id="ARBA00023306"/>
    </source>
</evidence>
<proteinExistence type="predicted"/>
<dbReference type="InterPro" id="IPR036390">
    <property type="entry name" value="WH_DNA-bd_sf"/>
</dbReference>
<name>A0A3B0UD24_9ZZZZ</name>
<dbReference type="Pfam" id="PF04079">
    <property type="entry name" value="SMC_ScpB"/>
    <property type="match status" value="1"/>
</dbReference>
<feature type="region of interest" description="Disordered" evidence="5">
    <location>
        <begin position="207"/>
        <end position="240"/>
    </location>
</feature>
<reference evidence="6" key="1">
    <citation type="submission" date="2018-06" db="EMBL/GenBank/DDBJ databases">
        <authorList>
            <person name="Zhirakovskaya E."/>
        </authorList>
    </citation>
    <scope>NUCLEOTIDE SEQUENCE</scope>
</reference>
<dbReference type="SUPFAM" id="SSF46785">
    <property type="entry name" value="Winged helix' DNA-binding domain"/>
    <property type="match status" value="2"/>
</dbReference>
<evidence type="ECO:0000313" key="6">
    <source>
        <dbReference type="EMBL" id="VAW17436.1"/>
    </source>
</evidence>
<protein>
    <submittedName>
        <fullName evidence="6">Segregation and condensation protein B</fullName>
    </submittedName>
</protein>
<sequence>MDSDRPGLPGGDKGQGNAGNVTPFRRPGEPVEHLRIVEAVLFAAAEPLDEASLLARLPDGAMLAPLLDQLRSHYAPRGINLVHVAGKWAFRTADDLAFVMHREAVEQKRLSRAGLETLAIIAYHQPVSRAQIEEVRGVAVSKGTLDVLLQTGWVRLRGRRRTPGRPITYGTSDRFLDHFGLESLDDLPGVDELKAAGLLSGEIPGGFEMPGLGAADDDGGLDEDEDLNAQENEDRSLEDPCQFAVSEFNRALGDDDMPKDGET</sequence>
<dbReference type="InterPro" id="IPR005234">
    <property type="entry name" value="ScpB_csome_segregation"/>
</dbReference>
<evidence type="ECO:0000256" key="1">
    <source>
        <dbReference type="ARBA" id="ARBA00022490"/>
    </source>
</evidence>
<organism evidence="6">
    <name type="scientific">hydrothermal vent metagenome</name>
    <dbReference type="NCBI Taxonomy" id="652676"/>
    <lineage>
        <taxon>unclassified sequences</taxon>
        <taxon>metagenomes</taxon>
        <taxon>ecological metagenomes</taxon>
    </lineage>
</organism>
<dbReference type="PANTHER" id="PTHR34298">
    <property type="entry name" value="SEGREGATION AND CONDENSATION PROTEIN B"/>
    <property type="match status" value="1"/>
</dbReference>
<keyword evidence="1" id="KW-0963">Cytoplasm</keyword>
<dbReference type="EMBL" id="UOEM01000105">
    <property type="protein sequence ID" value="VAW17436.1"/>
    <property type="molecule type" value="Genomic_DNA"/>
</dbReference>
<dbReference type="InterPro" id="IPR036388">
    <property type="entry name" value="WH-like_DNA-bd_sf"/>
</dbReference>
<evidence type="ECO:0000256" key="5">
    <source>
        <dbReference type="SAM" id="MobiDB-lite"/>
    </source>
</evidence>
<dbReference type="Gene3D" id="1.10.10.10">
    <property type="entry name" value="Winged helix-like DNA-binding domain superfamily/Winged helix DNA-binding domain"/>
    <property type="match status" value="2"/>
</dbReference>
<evidence type="ECO:0000256" key="3">
    <source>
        <dbReference type="ARBA" id="ARBA00022829"/>
    </source>
</evidence>
<feature type="compositionally biased region" description="Acidic residues" evidence="5">
    <location>
        <begin position="215"/>
        <end position="228"/>
    </location>
</feature>
<dbReference type="PANTHER" id="PTHR34298:SF2">
    <property type="entry name" value="SEGREGATION AND CONDENSATION PROTEIN B"/>
    <property type="match status" value="1"/>
</dbReference>
<dbReference type="AlphaFoldDB" id="A0A3B0UD24"/>
<feature type="compositionally biased region" description="Gly residues" evidence="5">
    <location>
        <begin position="8"/>
        <end position="17"/>
    </location>
</feature>
<dbReference type="NCBIfam" id="TIGR00281">
    <property type="entry name" value="SMC-Scp complex subunit ScpB"/>
    <property type="match status" value="1"/>
</dbReference>
<keyword evidence="4" id="KW-0131">Cell cycle</keyword>
<dbReference type="GO" id="GO:0051304">
    <property type="term" value="P:chromosome separation"/>
    <property type="evidence" value="ECO:0007669"/>
    <property type="project" value="InterPro"/>
</dbReference>
<feature type="region of interest" description="Disordered" evidence="5">
    <location>
        <begin position="1"/>
        <end position="26"/>
    </location>
</feature>
<dbReference type="GO" id="GO:0051301">
    <property type="term" value="P:cell division"/>
    <property type="evidence" value="ECO:0007669"/>
    <property type="project" value="UniProtKB-KW"/>
</dbReference>
<keyword evidence="2" id="KW-0132">Cell division</keyword>
<keyword evidence="3" id="KW-0159">Chromosome partition</keyword>
<gene>
    <name evidence="6" type="ORF">MNBD_ALPHA09-470</name>
</gene>
<evidence type="ECO:0000256" key="2">
    <source>
        <dbReference type="ARBA" id="ARBA00022618"/>
    </source>
</evidence>